<organism evidence="1 2">
    <name type="scientific">Hypsizygus marmoreus</name>
    <name type="common">White beech mushroom</name>
    <name type="synonym">Agaricus marmoreus</name>
    <dbReference type="NCBI Taxonomy" id="39966"/>
    <lineage>
        <taxon>Eukaryota</taxon>
        <taxon>Fungi</taxon>
        <taxon>Dikarya</taxon>
        <taxon>Basidiomycota</taxon>
        <taxon>Agaricomycotina</taxon>
        <taxon>Agaricomycetes</taxon>
        <taxon>Agaricomycetidae</taxon>
        <taxon>Agaricales</taxon>
        <taxon>Tricholomatineae</taxon>
        <taxon>Lyophyllaceae</taxon>
        <taxon>Hypsizygus</taxon>
    </lineage>
</organism>
<evidence type="ECO:0000313" key="1">
    <source>
        <dbReference type="EMBL" id="RDB18849.1"/>
    </source>
</evidence>
<keyword evidence="2" id="KW-1185">Reference proteome</keyword>
<dbReference type="InParanoid" id="A0A369J9R8"/>
<comment type="caution">
    <text evidence="1">The sequence shown here is derived from an EMBL/GenBank/DDBJ whole genome shotgun (WGS) entry which is preliminary data.</text>
</comment>
<protein>
    <submittedName>
        <fullName evidence="1">Uncharacterized protein</fullName>
    </submittedName>
</protein>
<reference evidence="1" key="1">
    <citation type="submission" date="2018-04" db="EMBL/GenBank/DDBJ databases">
        <title>Whole genome sequencing of Hypsizygus marmoreus.</title>
        <authorList>
            <person name="Choi I.-G."/>
            <person name="Min B."/>
            <person name="Kim J.-G."/>
            <person name="Kim S."/>
            <person name="Oh Y.-L."/>
            <person name="Kong W.-S."/>
            <person name="Park H."/>
            <person name="Jeong J."/>
            <person name="Song E.-S."/>
        </authorList>
    </citation>
    <scope>NUCLEOTIDE SEQUENCE [LARGE SCALE GENOMIC DNA]</scope>
    <source>
        <strain evidence="1">51987-8</strain>
    </source>
</reference>
<sequence length="169" mass="19017">MQVHRIFFNDLDPHNLYPSVRPSQHFQSYHWNSFSSFTAVEDSTNRVRMHHAGPYEGAVKDELVGQFEASCIQDGAFDSGGYDDDGGECGLEYRFVAERLSASVIPRHITSCVCHAQSDDRSAICFRYLPTSPSSSTSPTCWQVPNVASFMPPSFAVPTRRPRRPSHWS</sequence>
<gene>
    <name evidence="1" type="ORF">Hypma_014585</name>
</gene>
<evidence type="ECO:0000313" key="2">
    <source>
        <dbReference type="Proteomes" id="UP000076154"/>
    </source>
</evidence>
<dbReference type="EMBL" id="LUEZ02000087">
    <property type="protein sequence ID" value="RDB18849.1"/>
    <property type="molecule type" value="Genomic_DNA"/>
</dbReference>
<proteinExistence type="predicted"/>
<dbReference type="Proteomes" id="UP000076154">
    <property type="component" value="Unassembled WGS sequence"/>
</dbReference>
<dbReference type="AlphaFoldDB" id="A0A369J9R8"/>
<name>A0A369J9R8_HYPMA</name>
<accession>A0A369J9R8</accession>